<evidence type="ECO:0000313" key="2">
    <source>
        <dbReference type="EMBL" id="MFC3457691.1"/>
    </source>
</evidence>
<proteinExistence type="predicted"/>
<organism evidence="2 3">
    <name type="scientific">Massilia haematophila</name>
    <dbReference type="NCBI Taxonomy" id="457923"/>
    <lineage>
        <taxon>Bacteria</taxon>
        <taxon>Pseudomonadati</taxon>
        <taxon>Pseudomonadota</taxon>
        <taxon>Betaproteobacteria</taxon>
        <taxon>Burkholderiales</taxon>
        <taxon>Oxalobacteraceae</taxon>
        <taxon>Telluria group</taxon>
        <taxon>Massilia</taxon>
    </lineage>
</organism>
<evidence type="ECO:0000256" key="1">
    <source>
        <dbReference type="SAM" id="Phobius"/>
    </source>
</evidence>
<gene>
    <name evidence="2" type="ORF">ACFOPH_05450</name>
</gene>
<evidence type="ECO:0000313" key="3">
    <source>
        <dbReference type="Proteomes" id="UP001595665"/>
    </source>
</evidence>
<keyword evidence="1" id="KW-0472">Membrane</keyword>
<name>A0ABV7PET7_9BURK</name>
<feature type="transmembrane region" description="Helical" evidence="1">
    <location>
        <begin position="7"/>
        <end position="25"/>
    </location>
</feature>
<reference evidence="3" key="1">
    <citation type="journal article" date="2019" name="Int. J. Syst. Evol. Microbiol.">
        <title>The Global Catalogue of Microorganisms (GCM) 10K type strain sequencing project: providing services to taxonomists for standard genome sequencing and annotation.</title>
        <authorList>
            <consortium name="The Broad Institute Genomics Platform"/>
            <consortium name="The Broad Institute Genome Sequencing Center for Infectious Disease"/>
            <person name="Wu L."/>
            <person name="Ma J."/>
        </authorList>
    </citation>
    <scope>NUCLEOTIDE SEQUENCE [LARGE SCALE GENOMIC DNA]</scope>
    <source>
        <strain evidence="3">CCM 7480</strain>
    </source>
</reference>
<feature type="transmembrane region" description="Helical" evidence="1">
    <location>
        <begin position="37"/>
        <end position="54"/>
    </location>
</feature>
<dbReference type="RefSeq" id="WP_379734028.1">
    <property type="nucleotide sequence ID" value="NZ_JBHRVV010000001.1"/>
</dbReference>
<dbReference type="Proteomes" id="UP001595665">
    <property type="component" value="Unassembled WGS sequence"/>
</dbReference>
<protein>
    <submittedName>
        <fullName evidence="2">Uncharacterized protein</fullName>
    </submittedName>
</protein>
<dbReference type="EMBL" id="JBHRVV010000001">
    <property type="protein sequence ID" value="MFC3457691.1"/>
    <property type="molecule type" value="Genomic_DNA"/>
</dbReference>
<sequence>MPSTTHWIGQYLFAVASMFALLLAVDVLMRGEAFARAWPSALAWSAVASALFVGRRYYIMRKGMDCAVCERLDKKK</sequence>
<keyword evidence="1" id="KW-1133">Transmembrane helix</keyword>
<accession>A0ABV7PET7</accession>
<keyword evidence="1" id="KW-0812">Transmembrane</keyword>
<comment type="caution">
    <text evidence="2">The sequence shown here is derived from an EMBL/GenBank/DDBJ whole genome shotgun (WGS) entry which is preliminary data.</text>
</comment>
<keyword evidence="3" id="KW-1185">Reference proteome</keyword>